<feature type="chain" id="PRO_5017042956" description="Alginate export domain-containing protein" evidence="1">
    <location>
        <begin position="28"/>
        <end position="436"/>
    </location>
</feature>
<comment type="caution">
    <text evidence="3">The sequence shown here is derived from an EMBL/GenBank/DDBJ whole genome shotgun (WGS) entry which is preliminary data.</text>
</comment>
<evidence type="ECO:0000313" key="4">
    <source>
        <dbReference type="Proteomes" id="UP000254326"/>
    </source>
</evidence>
<reference evidence="3 4" key="1">
    <citation type="submission" date="2018-06" db="EMBL/GenBank/DDBJ databases">
        <title>Marinomonas sp. YLB-05 draft genome sequence.</title>
        <authorList>
            <person name="Yu L."/>
            <person name="Tang X."/>
        </authorList>
    </citation>
    <scope>NUCLEOTIDE SEQUENCE [LARGE SCALE GENOMIC DNA]</scope>
    <source>
        <strain evidence="3 4">YLB-05</strain>
    </source>
</reference>
<proteinExistence type="predicted"/>
<feature type="domain" description="Alginate export" evidence="2">
    <location>
        <begin position="103"/>
        <end position="308"/>
    </location>
</feature>
<dbReference type="EMBL" id="QKRA01000001">
    <property type="protein sequence ID" value="RDL45566.1"/>
    <property type="molecule type" value="Genomic_DNA"/>
</dbReference>
<sequence length="436" mass="47081">MRALLKQKKLSVCVYAALMGTPVVSHAYTLVDEENRHLNFTGEAAAGLFNSQETYGNSDPSPSWQEGYIKYGLVGDQNVSNGQLFGAISAITGGTRGDGDAGGATTGDELKTAIEDLYVGYRSGQVEFSIGRQQFSVGDGFIINGDALNLGSGLDAFTAGTGVSPNRGGGLWLAPRKSFGNTAILRVGGEQGWRSDVYWLQSDNAGQASTEMAGINLEHNNQYGVVGFLYNQGLGVDTQEANFFGLAKRDGQTTMSVRYQGNAGVEPLFLSGEFVKQTQGDNSKDANAWYAEAGWTFQEMPWSPSLNYRFTRYDNGYDPLFYGFSRGYGTWFQGEVAANYAGVSGNNIDSDIQSINLTAHPTEMLTVGAVYFDINDTRNGTGSNDATELNLWAEWVVNPNLIVSPLISYYKPDAATSVQGNTNKNLYSQVIAIVPF</sequence>
<keyword evidence="4" id="KW-1185">Reference proteome</keyword>
<evidence type="ECO:0000313" key="3">
    <source>
        <dbReference type="EMBL" id="RDL45566.1"/>
    </source>
</evidence>
<name>A0A370UCP4_9GAMM</name>
<dbReference type="Pfam" id="PF13372">
    <property type="entry name" value="Alginate_exp"/>
    <property type="match status" value="1"/>
</dbReference>
<organism evidence="3 4">
    <name type="scientific">Marinomonas piezotolerans</name>
    <dbReference type="NCBI Taxonomy" id="2213058"/>
    <lineage>
        <taxon>Bacteria</taxon>
        <taxon>Pseudomonadati</taxon>
        <taxon>Pseudomonadota</taxon>
        <taxon>Gammaproteobacteria</taxon>
        <taxon>Oceanospirillales</taxon>
        <taxon>Oceanospirillaceae</taxon>
        <taxon>Marinomonas</taxon>
    </lineage>
</organism>
<accession>A0A370UCP4</accession>
<dbReference type="Proteomes" id="UP000254326">
    <property type="component" value="Unassembled WGS sequence"/>
</dbReference>
<dbReference type="OrthoDB" id="6756628at2"/>
<keyword evidence="1" id="KW-0732">Signal</keyword>
<dbReference type="RefSeq" id="WP_115466156.1">
    <property type="nucleotide sequence ID" value="NZ_QKRA01000001.1"/>
</dbReference>
<evidence type="ECO:0000256" key="1">
    <source>
        <dbReference type="SAM" id="SignalP"/>
    </source>
</evidence>
<dbReference type="InterPro" id="IPR025388">
    <property type="entry name" value="Alginate_export_dom"/>
</dbReference>
<dbReference type="AlphaFoldDB" id="A0A370UCP4"/>
<protein>
    <recommendedName>
        <fullName evidence="2">Alginate export domain-containing protein</fullName>
    </recommendedName>
</protein>
<feature type="signal peptide" evidence="1">
    <location>
        <begin position="1"/>
        <end position="27"/>
    </location>
</feature>
<evidence type="ECO:0000259" key="2">
    <source>
        <dbReference type="Pfam" id="PF13372"/>
    </source>
</evidence>
<gene>
    <name evidence="3" type="ORF">DN730_00495</name>
</gene>